<proteinExistence type="inferred from homology"/>
<gene>
    <name evidence="8" type="ORF">FCC1311_007052</name>
</gene>
<dbReference type="AlphaFoldDB" id="A0A2R5G0D3"/>
<dbReference type="Gene3D" id="3.30.200.20">
    <property type="entry name" value="Phosphorylase Kinase, domain 1"/>
    <property type="match status" value="1"/>
</dbReference>
<dbReference type="CDD" id="cd13999">
    <property type="entry name" value="STKc_MAP3K-like"/>
    <property type="match status" value="1"/>
</dbReference>
<keyword evidence="1 5" id="KW-0723">Serine/threonine-protein kinase</keyword>
<dbReference type="InterPro" id="IPR001245">
    <property type="entry name" value="Ser-Thr/Tyr_kinase_cat_dom"/>
</dbReference>
<dbReference type="PROSITE" id="PS50011">
    <property type="entry name" value="PROTEIN_KINASE_DOM"/>
    <property type="match status" value="1"/>
</dbReference>
<dbReference type="PROSITE" id="PS00108">
    <property type="entry name" value="PROTEIN_KINASE_ST"/>
    <property type="match status" value="1"/>
</dbReference>
<dbReference type="InterPro" id="IPR011009">
    <property type="entry name" value="Kinase-like_dom_sf"/>
</dbReference>
<evidence type="ECO:0000256" key="6">
    <source>
        <dbReference type="SAM" id="MobiDB-lite"/>
    </source>
</evidence>
<feature type="binding site" evidence="4">
    <location>
        <position position="92"/>
    </location>
    <ligand>
        <name>ATP</name>
        <dbReference type="ChEBI" id="CHEBI:30616"/>
    </ligand>
</feature>
<evidence type="ECO:0000259" key="7">
    <source>
        <dbReference type="PROSITE" id="PS50011"/>
    </source>
</evidence>
<dbReference type="EMBL" id="BEYU01000006">
    <property type="protein sequence ID" value="GBG24487.1"/>
    <property type="molecule type" value="Genomic_DNA"/>
</dbReference>
<comment type="similarity">
    <text evidence="5">Belongs to the protein kinase superfamily.</text>
</comment>
<dbReference type="GO" id="GO:0004674">
    <property type="term" value="F:protein serine/threonine kinase activity"/>
    <property type="evidence" value="ECO:0007669"/>
    <property type="project" value="UniProtKB-KW"/>
</dbReference>
<dbReference type="InterPro" id="IPR017441">
    <property type="entry name" value="Protein_kinase_ATP_BS"/>
</dbReference>
<keyword evidence="2 4" id="KW-0547">Nucleotide-binding</keyword>
<evidence type="ECO:0000256" key="1">
    <source>
        <dbReference type="ARBA" id="ARBA00022527"/>
    </source>
</evidence>
<keyword evidence="9" id="KW-1185">Reference proteome</keyword>
<evidence type="ECO:0000256" key="2">
    <source>
        <dbReference type="ARBA" id="ARBA00022741"/>
    </source>
</evidence>
<accession>A0A2R5G0D3</accession>
<keyword evidence="3 4" id="KW-0067">ATP-binding</keyword>
<evidence type="ECO:0000256" key="5">
    <source>
        <dbReference type="RuleBase" id="RU000304"/>
    </source>
</evidence>
<dbReference type="PRINTS" id="PR00109">
    <property type="entry name" value="TYRKINASE"/>
</dbReference>
<evidence type="ECO:0000256" key="4">
    <source>
        <dbReference type="PROSITE-ProRule" id="PRU10141"/>
    </source>
</evidence>
<dbReference type="InterPro" id="IPR008271">
    <property type="entry name" value="Ser/Thr_kinase_AS"/>
</dbReference>
<feature type="region of interest" description="Disordered" evidence="6">
    <location>
        <begin position="1"/>
        <end position="24"/>
    </location>
</feature>
<organism evidence="8 9">
    <name type="scientific">Hondaea fermentalgiana</name>
    <dbReference type="NCBI Taxonomy" id="2315210"/>
    <lineage>
        <taxon>Eukaryota</taxon>
        <taxon>Sar</taxon>
        <taxon>Stramenopiles</taxon>
        <taxon>Bigyra</taxon>
        <taxon>Labyrinthulomycetes</taxon>
        <taxon>Thraustochytrida</taxon>
        <taxon>Thraustochytriidae</taxon>
        <taxon>Hondaea</taxon>
    </lineage>
</organism>
<keyword evidence="8" id="KW-0808">Transferase</keyword>
<dbReference type="SMART" id="SM00220">
    <property type="entry name" value="S_TKc"/>
    <property type="match status" value="1"/>
</dbReference>
<dbReference type="SUPFAM" id="SSF56112">
    <property type="entry name" value="Protein kinase-like (PK-like)"/>
    <property type="match status" value="1"/>
</dbReference>
<dbReference type="InterPro" id="IPR000719">
    <property type="entry name" value="Prot_kinase_dom"/>
</dbReference>
<dbReference type="InParanoid" id="A0A2R5G0D3"/>
<evidence type="ECO:0000313" key="9">
    <source>
        <dbReference type="Proteomes" id="UP000241890"/>
    </source>
</evidence>
<dbReference type="Pfam" id="PF07714">
    <property type="entry name" value="PK_Tyr_Ser-Thr"/>
    <property type="match status" value="1"/>
</dbReference>
<protein>
    <submittedName>
        <fullName evidence="8">Protein kinase, putative</fullName>
    </submittedName>
</protein>
<dbReference type="GO" id="GO:0005524">
    <property type="term" value="F:ATP binding"/>
    <property type="evidence" value="ECO:0007669"/>
    <property type="project" value="UniProtKB-UniRule"/>
</dbReference>
<dbReference type="InterPro" id="IPR051681">
    <property type="entry name" value="Ser/Thr_Kinases-Pseudokinases"/>
</dbReference>
<dbReference type="OrthoDB" id="4062651at2759"/>
<dbReference type="Proteomes" id="UP000241890">
    <property type="component" value="Unassembled WGS sequence"/>
</dbReference>
<feature type="domain" description="Protein kinase" evidence="7">
    <location>
        <begin position="64"/>
        <end position="330"/>
    </location>
</feature>
<name>A0A2R5G0D3_9STRA</name>
<sequence>MGGAASSHKAKQPTETLDPETNGLASKPTGTLIYFNHAEAVQKSESQSIDAETFFGLDVDYDDIQIHETIGQGTYGKVYKAHYNNRHIAVKKIFLSVVPDERAEILEDFAKEIKILSILKHECIIQFLGACRADPNYCLLFELCEGSVGSLLNMVRKHRVNVTWRMCLKIALDCARAVAYLHTLTPKILHRDLKAENLLLDDKFNCKLTDFGLSRGYETKAVMTVCGTPCWVAPEIFRGEPYTETVDVYSFGVVLWELFCFEKPYQDQDCVELPYLVAKKGLRPEYLKHCPESLNLLMNDCWKEDGGARPPFTEIITRIEACMAEFEPFISQAIDKTKRPDQLA</sequence>
<dbReference type="PROSITE" id="PS00107">
    <property type="entry name" value="PROTEIN_KINASE_ATP"/>
    <property type="match status" value="1"/>
</dbReference>
<reference evidence="8 9" key="1">
    <citation type="submission" date="2017-12" db="EMBL/GenBank/DDBJ databases">
        <title>Sequencing, de novo assembly and annotation of complete genome of a new Thraustochytrid species, strain FCC1311.</title>
        <authorList>
            <person name="Sedici K."/>
            <person name="Godart F."/>
            <person name="Aiese Cigliano R."/>
            <person name="Sanseverino W."/>
            <person name="Barakat M."/>
            <person name="Ortet P."/>
            <person name="Marechal E."/>
            <person name="Cagnac O."/>
            <person name="Amato A."/>
        </authorList>
    </citation>
    <scope>NUCLEOTIDE SEQUENCE [LARGE SCALE GENOMIC DNA]</scope>
</reference>
<evidence type="ECO:0000256" key="3">
    <source>
        <dbReference type="ARBA" id="ARBA00022840"/>
    </source>
</evidence>
<comment type="caution">
    <text evidence="8">The sequence shown here is derived from an EMBL/GenBank/DDBJ whole genome shotgun (WGS) entry which is preliminary data.</text>
</comment>
<dbReference type="PANTHER" id="PTHR44329">
    <property type="entry name" value="SERINE/THREONINE-PROTEIN KINASE TNNI3K-RELATED"/>
    <property type="match status" value="1"/>
</dbReference>
<evidence type="ECO:0000313" key="8">
    <source>
        <dbReference type="EMBL" id="GBG24487.1"/>
    </source>
</evidence>
<keyword evidence="8" id="KW-0418">Kinase</keyword>
<dbReference type="Gene3D" id="1.10.510.10">
    <property type="entry name" value="Transferase(Phosphotransferase) domain 1"/>
    <property type="match status" value="1"/>
</dbReference>